<keyword evidence="2" id="KW-0238">DNA-binding</keyword>
<dbReference type="InterPro" id="IPR018640">
    <property type="entry name" value="DUF2063"/>
</dbReference>
<evidence type="ECO:0000313" key="3">
    <source>
        <dbReference type="Proteomes" id="UP000613266"/>
    </source>
</evidence>
<feature type="domain" description="Putative DNA-binding" evidence="1">
    <location>
        <begin position="6"/>
        <end position="93"/>
    </location>
</feature>
<sequence>MKTLAQIQATLQHAVRAGEPAPDGLLRGSAQGLAIYQHAYRARLREALADNHPALAQAVGDKGFAALAAAYLEAEPPTEPSIRWYGHRLAAFMDGWAELPHPALADLARLDWALRQAFDAAAHPLLGPSELAALRPDEWADLRLRLQPSVQRLDLHWAVGPAWHALNAARAAGQEAELSEPQARAHSLLVWRSGLQPHWRSLAEDEAAALQALLQEPALADWLAAQGEAALPQAVGWLQAWSAEGLLAVA</sequence>
<evidence type="ECO:0000313" key="2">
    <source>
        <dbReference type="EMBL" id="MBH9576812.1"/>
    </source>
</evidence>
<protein>
    <submittedName>
        <fullName evidence="2">DNA-binding domain-containing protein</fullName>
    </submittedName>
</protein>
<reference evidence="2" key="1">
    <citation type="submission" date="2020-12" db="EMBL/GenBank/DDBJ databases">
        <title>The genome sequence of Inhella sp. 1Y17.</title>
        <authorList>
            <person name="Liu Y."/>
        </authorList>
    </citation>
    <scope>NUCLEOTIDE SEQUENCE</scope>
    <source>
        <strain evidence="2">1Y17</strain>
    </source>
</reference>
<dbReference type="EMBL" id="JAEDAK010000004">
    <property type="protein sequence ID" value="MBH9576812.1"/>
    <property type="molecule type" value="Genomic_DNA"/>
</dbReference>
<dbReference type="InterPro" id="IPR044922">
    <property type="entry name" value="DUF2063_N_sf"/>
</dbReference>
<organism evidence="2 3">
    <name type="scientific">Inhella proteolytica</name>
    <dbReference type="NCBI Taxonomy" id="2795029"/>
    <lineage>
        <taxon>Bacteria</taxon>
        <taxon>Pseudomonadati</taxon>
        <taxon>Pseudomonadota</taxon>
        <taxon>Betaproteobacteria</taxon>
        <taxon>Burkholderiales</taxon>
        <taxon>Sphaerotilaceae</taxon>
        <taxon>Inhella</taxon>
    </lineage>
</organism>
<gene>
    <name evidence="2" type="ORF">I7X39_07835</name>
</gene>
<comment type="caution">
    <text evidence="2">The sequence shown here is derived from an EMBL/GenBank/DDBJ whole genome shotgun (WGS) entry which is preliminary data.</text>
</comment>
<evidence type="ECO:0000259" key="1">
    <source>
        <dbReference type="Pfam" id="PF09836"/>
    </source>
</evidence>
<keyword evidence="3" id="KW-1185">Reference proteome</keyword>
<dbReference type="Proteomes" id="UP000613266">
    <property type="component" value="Unassembled WGS sequence"/>
</dbReference>
<dbReference type="AlphaFoldDB" id="A0A931NDM2"/>
<dbReference type="Gene3D" id="1.10.150.690">
    <property type="entry name" value="DUF2063"/>
    <property type="match status" value="1"/>
</dbReference>
<proteinExistence type="predicted"/>
<dbReference type="Pfam" id="PF09836">
    <property type="entry name" value="DUF2063"/>
    <property type="match status" value="1"/>
</dbReference>
<dbReference type="RefSeq" id="WP_198110422.1">
    <property type="nucleotide sequence ID" value="NZ_JAEDAK010000004.1"/>
</dbReference>
<dbReference type="GO" id="GO:0003677">
    <property type="term" value="F:DNA binding"/>
    <property type="evidence" value="ECO:0007669"/>
    <property type="project" value="UniProtKB-KW"/>
</dbReference>
<accession>A0A931NDM2</accession>
<name>A0A931NDM2_9BURK</name>